<dbReference type="GO" id="GO:0016887">
    <property type="term" value="F:ATP hydrolysis activity"/>
    <property type="evidence" value="ECO:0007669"/>
    <property type="project" value="InterPro"/>
</dbReference>
<feature type="domain" description="ABC transporter" evidence="3">
    <location>
        <begin position="21"/>
        <end position="254"/>
    </location>
</feature>
<dbReference type="Gene3D" id="3.40.50.300">
    <property type="entry name" value="P-loop containing nucleotide triphosphate hydrolases"/>
    <property type="match status" value="2"/>
</dbReference>
<dbReference type="PROSITE" id="PS50893">
    <property type="entry name" value="ABC_TRANSPORTER_2"/>
    <property type="match status" value="2"/>
</dbReference>
<keyword evidence="5" id="KW-1185">Reference proteome</keyword>
<dbReference type="InterPro" id="IPR003439">
    <property type="entry name" value="ABC_transporter-like_ATP-bd"/>
</dbReference>
<comment type="caution">
    <text evidence="4">The sequence shown here is derived from an EMBL/GenBank/DDBJ whole genome shotgun (WGS) entry which is preliminary data.</text>
</comment>
<dbReference type="AlphaFoldDB" id="A0A9X1LW62"/>
<feature type="domain" description="ABC transporter" evidence="3">
    <location>
        <begin position="274"/>
        <end position="514"/>
    </location>
</feature>
<dbReference type="CDD" id="cd03216">
    <property type="entry name" value="ABC_Carb_Monos_I"/>
    <property type="match status" value="1"/>
</dbReference>
<dbReference type="InterPro" id="IPR050107">
    <property type="entry name" value="ABC_carbohydrate_import_ATPase"/>
</dbReference>
<dbReference type="InterPro" id="IPR003593">
    <property type="entry name" value="AAA+_ATPase"/>
</dbReference>
<evidence type="ECO:0000313" key="4">
    <source>
        <dbReference type="EMBL" id="MCC2033205.1"/>
    </source>
</evidence>
<dbReference type="RefSeq" id="WP_229385170.1">
    <property type="nucleotide sequence ID" value="NZ_JAGTTN010000004.1"/>
</dbReference>
<sequence>MTNVVGAPNESESSTALVPILRVERFTKHFAEVRANTDVSLDVLPGEVHALVGENGAGKSTLLKMIYGVYTPDSGRMLIDDKEVSLGSPAEARHLGIGMVFQDLRLVPALSVTENMALSLDVGAILRPRALANRIAAASEEYGLAVEPRALVQHLSIGERQRAEILKVLMTGARLVILDEPTSVLAPQEVQALFGVVDRLRSQGFGVLIVTHKLNEVRAIADRVTVLRGGVPILEGVSPDDYTDEELITAMVGHAVPALPVERTAVQADAEFALSLEGVSSRGDKGHEALKSISLTVRRGELVGVAGVAGSGQRELCEVSTGLREVTSGVVKVAGLVASTPRKAIDAGAVSVPEDPVADSVVTRLTVLEHMPLDGRPFPRRRWGIDWAGIKAKTATSNERLGLRIAPIGRKLFELSGGNIQRVILTRELSADSTLVVAAYPSRGLDISNVRRTQQVLLDRRAGGAGVLMISEDLDELMAMADRIVVLHDGHMSGEVLPADYDRQHIGRLMLGGVA</sequence>
<dbReference type="Pfam" id="PF00005">
    <property type="entry name" value="ABC_tran"/>
    <property type="match status" value="2"/>
</dbReference>
<dbReference type="InterPro" id="IPR027417">
    <property type="entry name" value="P-loop_NTPase"/>
</dbReference>
<protein>
    <submittedName>
        <fullName evidence="4">ATP-binding cassette domain-containing protein</fullName>
    </submittedName>
</protein>
<evidence type="ECO:0000256" key="2">
    <source>
        <dbReference type="ARBA" id="ARBA00022840"/>
    </source>
</evidence>
<accession>A0A9X1LW62</accession>
<dbReference type="Proteomes" id="UP001139354">
    <property type="component" value="Unassembled WGS sequence"/>
</dbReference>
<dbReference type="EMBL" id="JAGTTN010000004">
    <property type="protein sequence ID" value="MCC2033205.1"/>
    <property type="molecule type" value="Genomic_DNA"/>
</dbReference>
<evidence type="ECO:0000256" key="1">
    <source>
        <dbReference type="ARBA" id="ARBA00022741"/>
    </source>
</evidence>
<keyword evidence="2 4" id="KW-0067">ATP-binding</keyword>
<dbReference type="GO" id="GO:0005524">
    <property type="term" value="F:ATP binding"/>
    <property type="evidence" value="ECO:0007669"/>
    <property type="project" value="UniProtKB-KW"/>
</dbReference>
<dbReference type="PANTHER" id="PTHR43790">
    <property type="entry name" value="CARBOHYDRATE TRANSPORT ATP-BINDING PROTEIN MG119-RELATED"/>
    <property type="match status" value="1"/>
</dbReference>
<reference evidence="4" key="1">
    <citation type="submission" date="2021-04" db="EMBL/GenBank/DDBJ databases">
        <title>Microbacterium tenobrionis sp. nov. and Microbacterium allomyrinae sp. nov., isolated from larvae of Tenobrio molitor and Allomyrina dichotoma, respectively.</title>
        <authorList>
            <person name="Lee S.D."/>
        </authorList>
    </citation>
    <scope>NUCLEOTIDE SEQUENCE</scope>
    <source>
        <strain evidence="4">BWT-G7</strain>
    </source>
</reference>
<organism evidence="4 5">
    <name type="scientific">Microbacterium allomyrinae</name>
    <dbReference type="NCBI Taxonomy" id="2830666"/>
    <lineage>
        <taxon>Bacteria</taxon>
        <taxon>Bacillati</taxon>
        <taxon>Actinomycetota</taxon>
        <taxon>Actinomycetes</taxon>
        <taxon>Micrococcales</taxon>
        <taxon>Microbacteriaceae</taxon>
        <taxon>Microbacterium</taxon>
    </lineage>
</organism>
<evidence type="ECO:0000313" key="5">
    <source>
        <dbReference type="Proteomes" id="UP001139354"/>
    </source>
</evidence>
<proteinExistence type="predicted"/>
<evidence type="ECO:0000259" key="3">
    <source>
        <dbReference type="PROSITE" id="PS50893"/>
    </source>
</evidence>
<gene>
    <name evidence="4" type="ORF">KEC57_13545</name>
</gene>
<keyword evidence="1" id="KW-0547">Nucleotide-binding</keyword>
<name>A0A9X1LW62_9MICO</name>
<dbReference type="PANTHER" id="PTHR43790:SF4">
    <property type="entry name" value="GUANOSINE IMPORT ATP-BINDING PROTEIN NUPO"/>
    <property type="match status" value="1"/>
</dbReference>
<dbReference type="SUPFAM" id="SSF52540">
    <property type="entry name" value="P-loop containing nucleoside triphosphate hydrolases"/>
    <property type="match status" value="2"/>
</dbReference>
<dbReference type="SMART" id="SM00382">
    <property type="entry name" value="AAA"/>
    <property type="match status" value="1"/>
</dbReference>